<evidence type="ECO:0000256" key="16">
    <source>
        <dbReference type="ARBA" id="ARBA00030592"/>
    </source>
</evidence>
<evidence type="ECO:0000256" key="9">
    <source>
        <dbReference type="ARBA" id="ARBA00022598"/>
    </source>
</evidence>
<dbReference type="Proteomes" id="UP000199296">
    <property type="component" value="Unassembled WGS sequence"/>
</dbReference>
<dbReference type="AlphaFoldDB" id="A0A1G7UTA0"/>
<evidence type="ECO:0000313" key="25">
    <source>
        <dbReference type="Proteomes" id="UP000199296"/>
    </source>
</evidence>
<dbReference type="EC" id="6.3.2.17" evidence="7"/>
<dbReference type="InterPro" id="IPR013221">
    <property type="entry name" value="Mur_ligase_cen"/>
</dbReference>
<dbReference type="GO" id="GO:0004326">
    <property type="term" value="F:tetrahydrofolylpolyglutamate synthase activity"/>
    <property type="evidence" value="ECO:0007669"/>
    <property type="project" value="UniProtKB-EC"/>
</dbReference>
<gene>
    <name evidence="24" type="ORF">SAMN04488027_102261</name>
</gene>
<evidence type="ECO:0000256" key="21">
    <source>
        <dbReference type="ARBA" id="ARBA00049161"/>
    </source>
</evidence>
<keyword evidence="14" id="KW-0289">Folate biosynthesis</keyword>
<keyword evidence="10" id="KW-0479">Metal-binding</keyword>
<dbReference type="Pfam" id="PF08245">
    <property type="entry name" value="Mur_ligase_M"/>
    <property type="match status" value="1"/>
</dbReference>
<dbReference type="STRING" id="470826.SAMN04488027_102261"/>
<feature type="domain" description="Mur ligase C-terminal" evidence="22">
    <location>
        <begin position="281"/>
        <end position="398"/>
    </location>
</feature>
<comment type="catalytic activity">
    <reaction evidence="19">
        <text>10-formyltetrahydrofolyl-(gamma-L-Glu)(n) + L-glutamate + ATP = 10-formyltetrahydrofolyl-(gamma-L-Glu)(n+1) + ADP + phosphate + H(+)</text>
        <dbReference type="Rhea" id="RHEA:51904"/>
        <dbReference type="Rhea" id="RHEA-COMP:13088"/>
        <dbReference type="Rhea" id="RHEA-COMP:14300"/>
        <dbReference type="ChEBI" id="CHEBI:15378"/>
        <dbReference type="ChEBI" id="CHEBI:29985"/>
        <dbReference type="ChEBI" id="CHEBI:30616"/>
        <dbReference type="ChEBI" id="CHEBI:43474"/>
        <dbReference type="ChEBI" id="CHEBI:134413"/>
        <dbReference type="ChEBI" id="CHEBI:456216"/>
        <dbReference type="EC" id="6.3.2.17"/>
    </reaction>
</comment>
<evidence type="ECO:0000256" key="19">
    <source>
        <dbReference type="ARBA" id="ARBA00047808"/>
    </source>
</evidence>
<evidence type="ECO:0000256" key="8">
    <source>
        <dbReference type="ARBA" id="ARBA00019357"/>
    </source>
</evidence>
<dbReference type="EMBL" id="FNCW01000002">
    <property type="protein sequence ID" value="SDG50501.1"/>
    <property type="molecule type" value="Genomic_DNA"/>
</dbReference>
<evidence type="ECO:0000256" key="13">
    <source>
        <dbReference type="ARBA" id="ARBA00022842"/>
    </source>
</evidence>
<evidence type="ECO:0000256" key="18">
    <source>
        <dbReference type="ARBA" id="ARBA00047493"/>
    </source>
</evidence>
<evidence type="ECO:0000256" key="10">
    <source>
        <dbReference type="ARBA" id="ARBA00022723"/>
    </source>
</evidence>
<evidence type="ECO:0000256" key="20">
    <source>
        <dbReference type="ARBA" id="ARBA00049035"/>
    </source>
</evidence>
<comment type="catalytic activity">
    <reaction evidence="21">
        <text>7,8-dihydropteroate + L-glutamate + ATP = 7,8-dihydrofolate + ADP + phosphate + H(+)</text>
        <dbReference type="Rhea" id="RHEA:23584"/>
        <dbReference type="ChEBI" id="CHEBI:15378"/>
        <dbReference type="ChEBI" id="CHEBI:17839"/>
        <dbReference type="ChEBI" id="CHEBI:29985"/>
        <dbReference type="ChEBI" id="CHEBI:30616"/>
        <dbReference type="ChEBI" id="CHEBI:43474"/>
        <dbReference type="ChEBI" id="CHEBI:57451"/>
        <dbReference type="ChEBI" id="CHEBI:456216"/>
        <dbReference type="EC" id="6.3.2.12"/>
    </reaction>
</comment>
<evidence type="ECO:0000256" key="14">
    <source>
        <dbReference type="ARBA" id="ARBA00022909"/>
    </source>
</evidence>
<name>A0A1G7UTA0_9FLAO</name>
<evidence type="ECO:0000313" key="24">
    <source>
        <dbReference type="EMBL" id="SDG50501.1"/>
    </source>
</evidence>
<dbReference type="SUPFAM" id="SSF53623">
    <property type="entry name" value="MurD-like peptide ligases, catalytic domain"/>
    <property type="match status" value="1"/>
</dbReference>
<dbReference type="InterPro" id="IPR036615">
    <property type="entry name" value="Mur_ligase_C_dom_sf"/>
</dbReference>
<evidence type="ECO:0000256" key="4">
    <source>
        <dbReference type="ARBA" id="ARBA00005150"/>
    </source>
</evidence>
<dbReference type="InterPro" id="IPR004101">
    <property type="entry name" value="Mur_ligase_C"/>
</dbReference>
<comment type="pathway">
    <text evidence="4">Cofactor biosynthesis; tetrahydrofolylpolyglutamate biosynthesis.</text>
</comment>
<evidence type="ECO:0000256" key="17">
    <source>
        <dbReference type="ARBA" id="ARBA00032510"/>
    </source>
</evidence>
<dbReference type="GO" id="GO:0008841">
    <property type="term" value="F:dihydrofolate synthase activity"/>
    <property type="evidence" value="ECO:0007669"/>
    <property type="project" value="UniProtKB-EC"/>
</dbReference>
<sequence length="406" mass="45140">MTYTETLHWMFEQLPMYQRQGKTAYKKDLTNTLAITQMLGNPERQFRSIHVAGTNGKGSVSHMLSSVLQSAGYKVGLYTSPHLKDFRERIKINGEPIPKTDVTEFIAGHKTFLETQNLSFFEMTVGMAFNYFAAEKVDIAIIEVGMGGRLDSTNVITPLLSVITNIGMDHMAFLGDTLDKIAGEKAGIIKKSVPVVIGETTPETKRVFLKKAEAERASIHFAEDWNSPLPDCDLKGNYQKFNLKTCLKSLEVLNTLQGWQISDANIKKGLAEVKSNTHLRGRWEILGSQPKVIADTAHNKEGLTLVIEQVLQEKFECLHMVLGFVNDKDLDSVLPLLPVTAKYYFSKPNVPRGMEATDLYYKAKAYSLYGKAFTTVKNALKAAQKEAKAGDLIFVGGSTFTVAEIL</sequence>
<comment type="catalytic activity">
    <reaction evidence="20">
        <text>(6R)-5,10-methylenetetrahydrofolyl-(gamma-L-Glu)(n) + L-glutamate + ATP = (6R)-5,10-methylenetetrahydrofolyl-(gamma-L-Glu)(n+1) + ADP + phosphate + H(+)</text>
        <dbReference type="Rhea" id="RHEA:51912"/>
        <dbReference type="Rhea" id="RHEA-COMP:13257"/>
        <dbReference type="Rhea" id="RHEA-COMP:13258"/>
        <dbReference type="ChEBI" id="CHEBI:15378"/>
        <dbReference type="ChEBI" id="CHEBI:29985"/>
        <dbReference type="ChEBI" id="CHEBI:30616"/>
        <dbReference type="ChEBI" id="CHEBI:43474"/>
        <dbReference type="ChEBI" id="CHEBI:136572"/>
        <dbReference type="ChEBI" id="CHEBI:456216"/>
        <dbReference type="EC" id="6.3.2.17"/>
    </reaction>
</comment>
<dbReference type="Gene3D" id="3.90.190.20">
    <property type="entry name" value="Mur ligase, C-terminal domain"/>
    <property type="match status" value="1"/>
</dbReference>
<proteinExistence type="inferred from homology"/>
<evidence type="ECO:0000256" key="1">
    <source>
        <dbReference type="ARBA" id="ARBA00001946"/>
    </source>
</evidence>
<feature type="domain" description="Mur ligase central" evidence="23">
    <location>
        <begin position="51"/>
        <end position="223"/>
    </location>
</feature>
<evidence type="ECO:0000259" key="22">
    <source>
        <dbReference type="Pfam" id="PF02875"/>
    </source>
</evidence>
<comment type="pathway">
    <text evidence="3">Cofactor biosynthesis; tetrahydrofolate biosynthesis; 7,8-dihydrofolate from 2-amino-4-hydroxy-6-hydroxymethyl-7,8-dihydropteridine diphosphate and 4-aminobenzoate: step 2/2.</text>
</comment>
<evidence type="ECO:0000256" key="12">
    <source>
        <dbReference type="ARBA" id="ARBA00022840"/>
    </source>
</evidence>
<dbReference type="SUPFAM" id="SSF53244">
    <property type="entry name" value="MurD-like peptide ligases, peptide-binding domain"/>
    <property type="match status" value="1"/>
</dbReference>
<dbReference type="PROSITE" id="PS01012">
    <property type="entry name" value="FOLYLPOLYGLU_SYNT_2"/>
    <property type="match status" value="1"/>
</dbReference>
<reference evidence="24 25" key="1">
    <citation type="submission" date="2016-10" db="EMBL/GenBank/DDBJ databases">
        <authorList>
            <person name="de Groot N.N."/>
        </authorList>
    </citation>
    <scope>NUCLEOTIDE SEQUENCE [LARGE SCALE GENOMIC DNA]</scope>
    <source>
        <strain evidence="24 25">DSM 19803</strain>
    </source>
</reference>
<keyword evidence="12" id="KW-0067">ATP-binding</keyword>
<dbReference type="InterPro" id="IPR001645">
    <property type="entry name" value="Folylpolyglutamate_synth"/>
</dbReference>
<comment type="function">
    <text evidence="2">Functions in two distinct reactions of the de novo folate biosynthetic pathway. Catalyzes the addition of a glutamate residue to dihydropteroate (7,8-dihydropteroate or H2Pte) to form dihydrofolate (7,8-dihydrofolate monoglutamate or H2Pte-Glu). Also catalyzes successive additions of L-glutamate to tetrahydrofolate or 10-formyltetrahydrofolate or 5,10-methylenetetrahydrofolate, leading to folylpolyglutamate derivatives.</text>
</comment>
<keyword evidence="9" id="KW-0436">Ligase</keyword>
<dbReference type="EC" id="6.3.2.12" evidence="6"/>
<dbReference type="FunFam" id="3.40.1190.10:FF:000011">
    <property type="entry name" value="Folylpolyglutamate synthase/dihydrofolate synthase"/>
    <property type="match status" value="1"/>
</dbReference>
<evidence type="ECO:0000256" key="6">
    <source>
        <dbReference type="ARBA" id="ARBA00013023"/>
    </source>
</evidence>
<keyword evidence="13" id="KW-0460">Magnesium</keyword>
<dbReference type="PANTHER" id="PTHR11136:SF0">
    <property type="entry name" value="DIHYDROFOLATE SYNTHETASE-RELATED"/>
    <property type="match status" value="1"/>
</dbReference>
<comment type="cofactor">
    <cofactor evidence="1">
        <name>Mg(2+)</name>
        <dbReference type="ChEBI" id="CHEBI:18420"/>
    </cofactor>
</comment>
<evidence type="ECO:0000259" key="23">
    <source>
        <dbReference type="Pfam" id="PF08245"/>
    </source>
</evidence>
<dbReference type="OrthoDB" id="9809356at2"/>
<comment type="similarity">
    <text evidence="5">Belongs to the folylpolyglutamate synthase family.</text>
</comment>
<evidence type="ECO:0000256" key="3">
    <source>
        <dbReference type="ARBA" id="ARBA00004799"/>
    </source>
</evidence>
<protein>
    <recommendedName>
        <fullName evidence="8">Dihydrofolate synthase/folylpolyglutamate synthase</fullName>
        <ecNumber evidence="6">6.3.2.12</ecNumber>
        <ecNumber evidence="7">6.3.2.17</ecNumber>
    </recommendedName>
    <alternativeName>
        <fullName evidence="17">Folylpoly-gamma-glutamate synthetase-dihydrofolate synthetase</fullName>
    </alternativeName>
    <alternativeName>
        <fullName evidence="15">Folylpolyglutamate synthetase</fullName>
    </alternativeName>
    <alternativeName>
        <fullName evidence="16">Tetrahydrofolylpolyglutamate synthase</fullName>
    </alternativeName>
</protein>
<dbReference type="GO" id="GO:0046872">
    <property type="term" value="F:metal ion binding"/>
    <property type="evidence" value="ECO:0007669"/>
    <property type="project" value="UniProtKB-KW"/>
</dbReference>
<dbReference type="PANTHER" id="PTHR11136">
    <property type="entry name" value="FOLYLPOLYGLUTAMATE SYNTHASE-RELATED"/>
    <property type="match status" value="1"/>
</dbReference>
<evidence type="ECO:0000256" key="5">
    <source>
        <dbReference type="ARBA" id="ARBA00008276"/>
    </source>
</evidence>
<dbReference type="NCBIfam" id="TIGR01499">
    <property type="entry name" value="folC"/>
    <property type="match status" value="1"/>
</dbReference>
<accession>A0A1G7UTA0</accession>
<evidence type="ECO:0000256" key="11">
    <source>
        <dbReference type="ARBA" id="ARBA00022741"/>
    </source>
</evidence>
<dbReference type="GO" id="GO:0046656">
    <property type="term" value="P:folic acid biosynthetic process"/>
    <property type="evidence" value="ECO:0007669"/>
    <property type="project" value="UniProtKB-KW"/>
</dbReference>
<dbReference type="RefSeq" id="WP_093365370.1">
    <property type="nucleotide sequence ID" value="NZ_FNCW01000002.1"/>
</dbReference>
<dbReference type="PIRSF" id="PIRSF001563">
    <property type="entry name" value="Folylpolyglu_synth"/>
    <property type="match status" value="1"/>
</dbReference>
<dbReference type="GO" id="GO:0005737">
    <property type="term" value="C:cytoplasm"/>
    <property type="evidence" value="ECO:0007669"/>
    <property type="project" value="TreeGrafter"/>
</dbReference>
<dbReference type="InterPro" id="IPR018109">
    <property type="entry name" value="Folylpolyglutamate_synth_CS"/>
</dbReference>
<dbReference type="Gene3D" id="3.40.1190.10">
    <property type="entry name" value="Mur-like, catalytic domain"/>
    <property type="match status" value="1"/>
</dbReference>
<keyword evidence="11" id="KW-0547">Nucleotide-binding</keyword>
<dbReference type="GO" id="GO:0005524">
    <property type="term" value="F:ATP binding"/>
    <property type="evidence" value="ECO:0007669"/>
    <property type="project" value="UniProtKB-KW"/>
</dbReference>
<dbReference type="PROSITE" id="PS01011">
    <property type="entry name" value="FOLYLPOLYGLU_SYNT_1"/>
    <property type="match status" value="1"/>
</dbReference>
<evidence type="ECO:0000256" key="15">
    <source>
        <dbReference type="ARBA" id="ARBA00030048"/>
    </source>
</evidence>
<evidence type="ECO:0000256" key="2">
    <source>
        <dbReference type="ARBA" id="ARBA00002714"/>
    </source>
</evidence>
<dbReference type="InterPro" id="IPR036565">
    <property type="entry name" value="Mur-like_cat_sf"/>
</dbReference>
<evidence type="ECO:0000256" key="7">
    <source>
        <dbReference type="ARBA" id="ARBA00013025"/>
    </source>
</evidence>
<comment type="catalytic activity">
    <reaction evidence="18">
        <text>(6S)-5,6,7,8-tetrahydrofolyl-(gamma-L-Glu)(n) + L-glutamate + ATP = (6S)-5,6,7,8-tetrahydrofolyl-(gamma-L-Glu)(n+1) + ADP + phosphate + H(+)</text>
        <dbReference type="Rhea" id="RHEA:10580"/>
        <dbReference type="Rhea" id="RHEA-COMP:14738"/>
        <dbReference type="Rhea" id="RHEA-COMP:14740"/>
        <dbReference type="ChEBI" id="CHEBI:15378"/>
        <dbReference type="ChEBI" id="CHEBI:29985"/>
        <dbReference type="ChEBI" id="CHEBI:30616"/>
        <dbReference type="ChEBI" id="CHEBI:43474"/>
        <dbReference type="ChEBI" id="CHEBI:141005"/>
        <dbReference type="ChEBI" id="CHEBI:456216"/>
        <dbReference type="EC" id="6.3.2.17"/>
    </reaction>
</comment>
<keyword evidence="25" id="KW-1185">Reference proteome</keyword>
<dbReference type="Pfam" id="PF02875">
    <property type="entry name" value="Mur_ligase_C"/>
    <property type="match status" value="1"/>
</dbReference>
<organism evidence="24 25">
    <name type="scientific">Psychroflexus sediminis</name>
    <dbReference type="NCBI Taxonomy" id="470826"/>
    <lineage>
        <taxon>Bacteria</taxon>
        <taxon>Pseudomonadati</taxon>
        <taxon>Bacteroidota</taxon>
        <taxon>Flavobacteriia</taxon>
        <taxon>Flavobacteriales</taxon>
        <taxon>Flavobacteriaceae</taxon>
        <taxon>Psychroflexus</taxon>
    </lineage>
</organism>